<evidence type="ECO:0000256" key="1">
    <source>
        <dbReference type="SAM" id="SignalP"/>
    </source>
</evidence>
<protein>
    <submittedName>
        <fullName evidence="2">Uncharacterized protein</fullName>
    </submittedName>
</protein>
<sequence>MVAMSFLLLVFDPALVAVSMAIVRTGTTADAAPVARSAAEDAGAGLFLDP</sequence>
<keyword evidence="3" id="KW-1185">Reference proteome</keyword>
<accession>A0A6N6JMB1</accession>
<evidence type="ECO:0000313" key="3">
    <source>
        <dbReference type="Proteomes" id="UP000436822"/>
    </source>
</evidence>
<dbReference type="Proteomes" id="UP000436822">
    <property type="component" value="Unassembled WGS sequence"/>
</dbReference>
<comment type="caution">
    <text evidence="2">The sequence shown here is derived from an EMBL/GenBank/DDBJ whole genome shotgun (WGS) entry which is preliminary data.</text>
</comment>
<gene>
    <name evidence="2" type="ORF">KIN_36230</name>
</gene>
<name>A0A6N6JMB1_9RHOB</name>
<keyword evidence="1" id="KW-0732">Signal</keyword>
<organism evidence="2 3">
    <name type="scientific">Litoreibacter roseus</name>
    <dbReference type="NCBI Taxonomy" id="2601869"/>
    <lineage>
        <taxon>Bacteria</taxon>
        <taxon>Pseudomonadati</taxon>
        <taxon>Pseudomonadota</taxon>
        <taxon>Alphaproteobacteria</taxon>
        <taxon>Rhodobacterales</taxon>
        <taxon>Roseobacteraceae</taxon>
        <taxon>Litoreibacter</taxon>
    </lineage>
</organism>
<proteinExistence type="predicted"/>
<reference evidence="2 3" key="1">
    <citation type="submission" date="2019-12" db="EMBL/GenBank/DDBJ databases">
        <title>Litoreibacter badius sp. nov., a novel bacteriochlorophyll a-containing bacterium in the genus Litoreibacter.</title>
        <authorList>
            <person name="Kanamuro M."/>
            <person name="Takabe Y."/>
            <person name="Mori K."/>
            <person name="Takaichi S."/>
            <person name="Hanada S."/>
        </authorList>
    </citation>
    <scope>NUCLEOTIDE SEQUENCE [LARGE SCALE GENOMIC DNA]</scope>
    <source>
        <strain evidence="2 3">K6</strain>
    </source>
</reference>
<feature type="chain" id="PRO_5027025026" evidence="1">
    <location>
        <begin position="17"/>
        <end position="50"/>
    </location>
</feature>
<feature type="signal peptide" evidence="1">
    <location>
        <begin position="1"/>
        <end position="16"/>
    </location>
</feature>
<evidence type="ECO:0000313" key="2">
    <source>
        <dbReference type="EMBL" id="GFE66549.1"/>
    </source>
</evidence>
<dbReference type="AlphaFoldDB" id="A0A6N6JMB1"/>
<dbReference type="EMBL" id="BLJE01000005">
    <property type="protein sequence ID" value="GFE66549.1"/>
    <property type="molecule type" value="Genomic_DNA"/>
</dbReference>